<dbReference type="InterPro" id="IPR051419">
    <property type="entry name" value="Lys/N-term_MeTrsfase_sf"/>
</dbReference>
<dbReference type="PANTHER" id="PTHR12176:SF79">
    <property type="entry name" value="METHYLTRANSFERASE TYPE 11 DOMAIN-CONTAINING PROTEIN"/>
    <property type="match status" value="1"/>
</dbReference>
<dbReference type="Gene3D" id="3.40.50.150">
    <property type="entry name" value="Vaccinia Virus protein VP39"/>
    <property type="match status" value="1"/>
</dbReference>
<organism evidence="5 6">
    <name type="scientific">Tritrichomonas musculus</name>
    <dbReference type="NCBI Taxonomy" id="1915356"/>
    <lineage>
        <taxon>Eukaryota</taxon>
        <taxon>Metamonada</taxon>
        <taxon>Parabasalia</taxon>
        <taxon>Tritrichomonadida</taxon>
        <taxon>Tritrichomonadidae</taxon>
        <taxon>Tritrichomonas</taxon>
    </lineage>
</organism>
<evidence type="ECO:0000256" key="1">
    <source>
        <dbReference type="ARBA" id="ARBA00008361"/>
    </source>
</evidence>
<evidence type="ECO:0000256" key="2">
    <source>
        <dbReference type="ARBA" id="ARBA00022603"/>
    </source>
</evidence>
<comment type="caution">
    <text evidence="5">The sequence shown here is derived from an EMBL/GenBank/DDBJ whole genome shotgun (WGS) entry which is preliminary data.</text>
</comment>
<keyword evidence="2" id="KW-0489">Methyltransferase</keyword>
<keyword evidence="3" id="KW-0808">Transferase</keyword>
<feature type="domain" description="Methyltransferase type 11" evidence="4">
    <location>
        <begin position="49"/>
        <end position="146"/>
    </location>
</feature>
<comment type="similarity">
    <text evidence="1">Belongs to the methyltransferase superfamily.</text>
</comment>
<dbReference type="Proteomes" id="UP001470230">
    <property type="component" value="Unassembled WGS sequence"/>
</dbReference>
<dbReference type="CDD" id="cd02440">
    <property type="entry name" value="AdoMet_MTases"/>
    <property type="match status" value="1"/>
</dbReference>
<evidence type="ECO:0000256" key="3">
    <source>
        <dbReference type="ARBA" id="ARBA00022679"/>
    </source>
</evidence>
<dbReference type="SUPFAM" id="SSF53335">
    <property type="entry name" value="S-adenosyl-L-methionine-dependent methyltransferases"/>
    <property type="match status" value="1"/>
</dbReference>
<dbReference type="EMBL" id="JAPFFF010000047">
    <property type="protein sequence ID" value="KAK8840342.1"/>
    <property type="molecule type" value="Genomic_DNA"/>
</dbReference>
<evidence type="ECO:0000313" key="6">
    <source>
        <dbReference type="Proteomes" id="UP001470230"/>
    </source>
</evidence>
<accession>A0ABR2H3K0</accession>
<dbReference type="InterPro" id="IPR013216">
    <property type="entry name" value="Methyltransf_11"/>
</dbReference>
<sequence length="217" mass="24761">MSKLSRDYGSALYWESRYQKDNDLFDWYFDWDEFFGKNIKTLEIAAPVLVVGCGNSDLSANLEKSNIFPVVSTDISKTCCQKMKARTGGCYLPMDACDMQFRDNIFQCVIDKGTLDALLCQSHYEISVTKMICEIARVLAPNGIFIEVTFGKTAEKLSVLDSPDLLPWSLENVYKVENDTGIANIFVFRKFKEVVNMSPNNKLFYLYGDEPESDYDE</sequence>
<evidence type="ECO:0000259" key="4">
    <source>
        <dbReference type="Pfam" id="PF08241"/>
    </source>
</evidence>
<reference evidence="5 6" key="1">
    <citation type="submission" date="2024-04" db="EMBL/GenBank/DDBJ databases">
        <title>Tritrichomonas musculus Genome.</title>
        <authorList>
            <person name="Alves-Ferreira E."/>
            <person name="Grigg M."/>
            <person name="Lorenzi H."/>
            <person name="Galac M."/>
        </authorList>
    </citation>
    <scope>NUCLEOTIDE SEQUENCE [LARGE SCALE GENOMIC DNA]</scope>
    <source>
        <strain evidence="5 6">EAF2021</strain>
    </source>
</reference>
<dbReference type="Pfam" id="PF08241">
    <property type="entry name" value="Methyltransf_11"/>
    <property type="match status" value="1"/>
</dbReference>
<dbReference type="PANTHER" id="PTHR12176">
    <property type="entry name" value="SAM-DEPENDENT METHYLTRANSFERASE SUPERFAMILY PROTEIN"/>
    <property type="match status" value="1"/>
</dbReference>
<keyword evidence="6" id="KW-1185">Reference proteome</keyword>
<gene>
    <name evidence="5" type="ORF">M9Y10_030900</name>
</gene>
<protein>
    <recommendedName>
        <fullName evidence="4">Methyltransferase type 11 domain-containing protein</fullName>
    </recommendedName>
</protein>
<proteinExistence type="inferred from homology"/>
<name>A0ABR2H3K0_9EUKA</name>
<dbReference type="InterPro" id="IPR029063">
    <property type="entry name" value="SAM-dependent_MTases_sf"/>
</dbReference>
<evidence type="ECO:0000313" key="5">
    <source>
        <dbReference type="EMBL" id="KAK8840342.1"/>
    </source>
</evidence>